<keyword evidence="2" id="KW-1185">Reference proteome</keyword>
<dbReference type="AlphaFoldDB" id="H2XLA7"/>
<reference evidence="2" key="1">
    <citation type="journal article" date="2002" name="Science">
        <title>The draft genome of Ciona intestinalis: insights into chordate and vertebrate origins.</title>
        <authorList>
            <person name="Dehal P."/>
            <person name="Satou Y."/>
            <person name="Campbell R.K."/>
            <person name="Chapman J."/>
            <person name="Degnan B."/>
            <person name="De Tomaso A."/>
            <person name="Davidson B."/>
            <person name="Di Gregorio A."/>
            <person name="Gelpke M."/>
            <person name="Goodstein D.M."/>
            <person name="Harafuji N."/>
            <person name="Hastings K.E."/>
            <person name="Ho I."/>
            <person name="Hotta K."/>
            <person name="Huang W."/>
            <person name="Kawashima T."/>
            <person name="Lemaire P."/>
            <person name="Martinez D."/>
            <person name="Meinertzhagen I.A."/>
            <person name="Necula S."/>
            <person name="Nonaka M."/>
            <person name="Putnam N."/>
            <person name="Rash S."/>
            <person name="Saiga H."/>
            <person name="Satake M."/>
            <person name="Terry A."/>
            <person name="Yamada L."/>
            <person name="Wang H.G."/>
            <person name="Awazu S."/>
            <person name="Azumi K."/>
            <person name="Boore J."/>
            <person name="Branno M."/>
            <person name="Chin-Bow S."/>
            <person name="DeSantis R."/>
            <person name="Doyle S."/>
            <person name="Francino P."/>
            <person name="Keys D.N."/>
            <person name="Haga S."/>
            <person name="Hayashi H."/>
            <person name="Hino K."/>
            <person name="Imai K.S."/>
            <person name="Inaba K."/>
            <person name="Kano S."/>
            <person name="Kobayashi K."/>
            <person name="Kobayashi M."/>
            <person name="Lee B.I."/>
            <person name="Makabe K.W."/>
            <person name="Manohar C."/>
            <person name="Matassi G."/>
            <person name="Medina M."/>
            <person name="Mochizuki Y."/>
            <person name="Mount S."/>
            <person name="Morishita T."/>
            <person name="Miura S."/>
            <person name="Nakayama A."/>
            <person name="Nishizaka S."/>
            <person name="Nomoto H."/>
            <person name="Ohta F."/>
            <person name="Oishi K."/>
            <person name="Rigoutsos I."/>
            <person name="Sano M."/>
            <person name="Sasaki A."/>
            <person name="Sasakura Y."/>
            <person name="Shoguchi E."/>
            <person name="Shin-i T."/>
            <person name="Spagnuolo A."/>
            <person name="Stainier D."/>
            <person name="Suzuki M.M."/>
            <person name="Tassy O."/>
            <person name="Takatori N."/>
            <person name="Tokuoka M."/>
            <person name="Yagi K."/>
            <person name="Yoshizaki F."/>
            <person name="Wada S."/>
            <person name="Zhang C."/>
            <person name="Hyatt P.D."/>
            <person name="Larimer F."/>
            <person name="Detter C."/>
            <person name="Doggett N."/>
            <person name="Glavina T."/>
            <person name="Hawkins T."/>
            <person name="Richardson P."/>
            <person name="Lucas S."/>
            <person name="Kohara Y."/>
            <person name="Levine M."/>
            <person name="Satoh N."/>
            <person name="Rokhsar D.S."/>
        </authorList>
    </citation>
    <scope>NUCLEOTIDE SEQUENCE [LARGE SCALE GENOMIC DNA]</scope>
</reference>
<reference evidence="1" key="3">
    <citation type="submission" date="2025-09" db="UniProtKB">
        <authorList>
            <consortium name="Ensembl"/>
        </authorList>
    </citation>
    <scope>IDENTIFICATION</scope>
</reference>
<dbReference type="HOGENOM" id="CLU_3420472_0_0_1"/>
<name>H2XLA7_CIOIN</name>
<dbReference type="Proteomes" id="UP000008144">
    <property type="component" value="Unassembled WGS sequence"/>
</dbReference>
<organism evidence="1 2">
    <name type="scientific">Ciona intestinalis</name>
    <name type="common">Transparent sea squirt</name>
    <name type="synonym">Ascidia intestinalis</name>
    <dbReference type="NCBI Taxonomy" id="7719"/>
    <lineage>
        <taxon>Eukaryota</taxon>
        <taxon>Metazoa</taxon>
        <taxon>Chordata</taxon>
        <taxon>Tunicata</taxon>
        <taxon>Ascidiacea</taxon>
        <taxon>Phlebobranchia</taxon>
        <taxon>Cionidae</taxon>
        <taxon>Ciona</taxon>
    </lineage>
</organism>
<sequence length="25" mass="2903">MNKLLLVAILLGMLMMVQVSKAIWW</sequence>
<dbReference type="Ensembl" id="ENSCINT00000032662.1">
    <property type="protein sequence ID" value="ENSCINP00000030439.1"/>
    <property type="gene ID" value="ENSCING00000024267.1"/>
</dbReference>
<accession>H2XLA7</accession>
<dbReference type="InParanoid" id="H2XLA7"/>
<proteinExistence type="predicted"/>
<evidence type="ECO:0000313" key="2">
    <source>
        <dbReference type="Proteomes" id="UP000008144"/>
    </source>
</evidence>
<evidence type="ECO:0000313" key="1">
    <source>
        <dbReference type="Ensembl" id="ENSCINP00000030439.1"/>
    </source>
</evidence>
<protein>
    <submittedName>
        <fullName evidence="1">Uncharacterized protein</fullName>
    </submittedName>
</protein>
<reference evidence="1" key="2">
    <citation type="submission" date="2025-08" db="UniProtKB">
        <authorList>
            <consortium name="Ensembl"/>
        </authorList>
    </citation>
    <scope>IDENTIFICATION</scope>
</reference>